<keyword evidence="1" id="KW-0472">Membrane</keyword>
<dbReference type="AlphaFoldDB" id="A0A1W6JYD9"/>
<feature type="transmembrane region" description="Helical" evidence="1">
    <location>
        <begin position="173"/>
        <end position="201"/>
    </location>
</feature>
<keyword evidence="3" id="KW-1185">Reference proteome</keyword>
<accession>A0A1W6JYD9</accession>
<name>A0A1W6JYD9_9CREN</name>
<gene>
    <name evidence="2" type="ORF">B6F84_04025</name>
</gene>
<dbReference type="EMBL" id="CP020477">
    <property type="protein sequence ID" value="ARM75279.1"/>
    <property type="molecule type" value="Genomic_DNA"/>
</dbReference>
<reference evidence="2 3" key="1">
    <citation type="submission" date="2017-03" db="EMBL/GenBank/DDBJ databases">
        <title>Sulfur activation and transportation mechanism of thermophilic Archaea Acidianus manzaensis YN-25.</title>
        <authorList>
            <person name="Ma Y."/>
            <person name="Yang Y."/>
            <person name="Xia J."/>
        </authorList>
    </citation>
    <scope>NUCLEOTIDE SEQUENCE [LARGE SCALE GENOMIC DNA]</scope>
    <source>
        <strain evidence="2 3">YN-25</strain>
    </source>
</reference>
<evidence type="ECO:0000313" key="3">
    <source>
        <dbReference type="Proteomes" id="UP000193404"/>
    </source>
</evidence>
<feature type="transmembrane region" description="Helical" evidence="1">
    <location>
        <begin position="141"/>
        <end position="161"/>
    </location>
</feature>
<dbReference type="RefSeq" id="WP_148691041.1">
    <property type="nucleotide sequence ID" value="NZ_CP020477.1"/>
</dbReference>
<dbReference type="OrthoDB" id="34768at2157"/>
<evidence type="ECO:0000256" key="1">
    <source>
        <dbReference type="SAM" id="Phobius"/>
    </source>
</evidence>
<feature type="transmembrane region" description="Helical" evidence="1">
    <location>
        <begin position="33"/>
        <end position="54"/>
    </location>
</feature>
<feature type="transmembrane region" description="Helical" evidence="1">
    <location>
        <begin position="221"/>
        <end position="242"/>
    </location>
</feature>
<dbReference type="GeneID" id="41590059"/>
<keyword evidence="1" id="KW-0812">Transmembrane</keyword>
<proteinExistence type="predicted"/>
<sequence length="263" mass="29279">MLKRRKKLVIILILFIISIISYVEDLGKTMPELLYLSAISATSFWLAIALLIPGKFYKSILPESKKSKGYWISGITYLTFHIIAYGIFYTLILGYIGFFPYFAYGVGATITPPLPYYVYWETTSPGFWFFIGPYESDGTPFAVFIGIILALLIGANIEKLVKMYNIIKSTKKLPLAIVSIPTIGIVSGTSCCLSLPTILIYMSALAVGAVYSVLGILASPVYFALAYYGLPIGSVFLLYYNLRDMNRVISKCKYLSPKSINSK</sequence>
<dbReference type="Proteomes" id="UP000193404">
    <property type="component" value="Chromosome"/>
</dbReference>
<feature type="transmembrane region" description="Helical" evidence="1">
    <location>
        <begin position="75"/>
        <end position="98"/>
    </location>
</feature>
<evidence type="ECO:0000313" key="2">
    <source>
        <dbReference type="EMBL" id="ARM75279.1"/>
    </source>
</evidence>
<organism evidence="2 3">
    <name type="scientific">Acidianus manzaensis</name>
    <dbReference type="NCBI Taxonomy" id="282676"/>
    <lineage>
        <taxon>Archaea</taxon>
        <taxon>Thermoproteota</taxon>
        <taxon>Thermoprotei</taxon>
        <taxon>Sulfolobales</taxon>
        <taxon>Sulfolobaceae</taxon>
        <taxon>Acidianus</taxon>
    </lineage>
</organism>
<dbReference type="KEGG" id="aman:B6F84_04025"/>
<protein>
    <submittedName>
        <fullName evidence="2">Uncharacterized protein</fullName>
    </submittedName>
</protein>
<keyword evidence="1" id="KW-1133">Transmembrane helix</keyword>